<evidence type="ECO:0000256" key="1">
    <source>
        <dbReference type="SAM" id="Phobius"/>
    </source>
</evidence>
<feature type="transmembrane region" description="Helical" evidence="1">
    <location>
        <begin position="146"/>
        <end position="165"/>
    </location>
</feature>
<reference evidence="2" key="1">
    <citation type="submission" date="2024-05" db="EMBL/GenBank/DDBJ databases">
        <title>Whole genome shotgun sequence of Streptomyces hydrogenans NBRC 13475.</title>
        <authorList>
            <person name="Komaki H."/>
            <person name="Tamura T."/>
        </authorList>
    </citation>
    <scope>NUCLEOTIDE SEQUENCE</scope>
    <source>
        <strain evidence="2">NBRC 13475</strain>
    </source>
</reference>
<organism evidence="2 3">
    <name type="scientific">Streptomyces hydrogenans</name>
    <dbReference type="NCBI Taxonomy" id="1873719"/>
    <lineage>
        <taxon>Bacteria</taxon>
        <taxon>Bacillati</taxon>
        <taxon>Actinomycetota</taxon>
        <taxon>Actinomycetes</taxon>
        <taxon>Kitasatosporales</taxon>
        <taxon>Streptomycetaceae</taxon>
        <taxon>Streptomyces</taxon>
    </lineage>
</organism>
<sequence length="204" mass="21262">MPGLSVTGNAALYLRARGAPRLLGGLLVLEAVTLLSHNTPLRLPSVTGVSAPVSVAVVVPVPFALWASTGLHSTMQDLEHTAARRLRYYDLAQAAALCAIITGLLAITMAATSTAAMTAIAVRNTCLWFGAALISARILGSHKAWYMPLAGVLSILAFGWDNAAYPHAWAVPLSPAPHIPSLTAAFAALTTGLALTALPHRLRT</sequence>
<gene>
    <name evidence="2" type="ORF">Shyd_86100</name>
</gene>
<feature type="transmembrane region" description="Helical" evidence="1">
    <location>
        <begin position="177"/>
        <end position="198"/>
    </location>
</feature>
<comment type="caution">
    <text evidence="2">The sequence shown here is derived from an EMBL/GenBank/DDBJ whole genome shotgun (WGS) entry which is preliminary data.</text>
</comment>
<keyword evidence="3" id="KW-1185">Reference proteome</keyword>
<feature type="transmembrane region" description="Helical" evidence="1">
    <location>
        <begin position="115"/>
        <end position="134"/>
    </location>
</feature>
<keyword evidence="1" id="KW-0472">Membrane</keyword>
<proteinExistence type="predicted"/>
<feature type="transmembrane region" description="Helical" evidence="1">
    <location>
        <begin position="88"/>
        <end position="109"/>
    </location>
</feature>
<accession>A0ABQ3PQD7</accession>
<dbReference type="RefSeq" id="WP_190226180.1">
    <property type="nucleotide sequence ID" value="NZ_BNBS01000162.1"/>
</dbReference>
<name>A0ABQ3PQD7_9ACTN</name>
<protein>
    <recommendedName>
        <fullName evidence="4">Integral membrane protein</fullName>
    </recommendedName>
</protein>
<keyword evidence="1" id="KW-1133">Transmembrane helix</keyword>
<dbReference type="EMBL" id="BNDW01000117">
    <property type="protein sequence ID" value="GHI27239.1"/>
    <property type="molecule type" value="Genomic_DNA"/>
</dbReference>
<evidence type="ECO:0000313" key="2">
    <source>
        <dbReference type="EMBL" id="GHI27239.1"/>
    </source>
</evidence>
<feature type="transmembrane region" description="Helical" evidence="1">
    <location>
        <begin position="49"/>
        <end position="67"/>
    </location>
</feature>
<keyword evidence="1" id="KW-0812">Transmembrane</keyword>
<evidence type="ECO:0000313" key="3">
    <source>
        <dbReference type="Proteomes" id="UP001052739"/>
    </source>
</evidence>
<dbReference type="Proteomes" id="UP001052739">
    <property type="component" value="Unassembled WGS sequence"/>
</dbReference>
<evidence type="ECO:0008006" key="4">
    <source>
        <dbReference type="Google" id="ProtNLM"/>
    </source>
</evidence>